<dbReference type="OrthoDB" id="9812812at2"/>
<evidence type="ECO:0000256" key="4">
    <source>
        <dbReference type="ARBA" id="ARBA00022927"/>
    </source>
</evidence>
<evidence type="ECO:0000313" key="10">
    <source>
        <dbReference type="Proteomes" id="UP000268007"/>
    </source>
</evidence>
<evidence type="ECO:0000256" key="5">
    <source>
        <dbReference type="ARBA" id="ARBA00022989"/>
    </source>
</evidence>
<dbReference type="Proteomes" id="UP000268007">
    <property type="component" value="Unassembled WGS sequence"/>
</dbReference>
<evidence type="ECO:0000256" key="1">
    <source>
        <dbReference type="ARBA" id="ARBA00004167"/>
    </source>
</evidence>
<dbReference type="RefSeq" id="WP_121196748.1">
    <property type="nucleotide sequence ID" value="NZ_RBKU01000001.1"/>
</dbReference>
<protein>
    <submittedName>
        <fullName evidence="9">Sec-independent protein translocase protein TatA</fullName>
    </submittedName>
</protein>
<dbReference type="PANTHER" id="PTHR42982:SF1">
    <property type="entry name" value="SEC-INDEPENDENT PROTEIN TRANSLOCASE PROTEIN TATA"/>
    <property type="match status" value="1"/>
</dbReference>
<proteinExistence type="predicted"/>
<keyword evidence="2" id="KW-0813">Transport</keyword>
<comment type="subcellular location">
    <subcellularLocation>
        <location evidence="1">Membrane</location>
        <topology evidence="1">Single-pass membrane protein</topology>
    </subcellularLocation>
</comment>
<dbReference type="PANTHER" id="PTHR42982">
    <property type="entry name" value="SEC-INDEPENDENT PROTEIN TRANSLOCASE PROTEIN TATA"/>
    <property type="match status" value="1"/>
</dbReference>
<evidence type="ECO:0000256" key="8">
    <source>
        <dbReference type="SAM" id="Phobius"/>
    </source>
</evidence>
<sequence length="62" mass="6976">MINTTLLFLSGPDLIVVIILALFLFGGKRIPEFAKGLGQSIRHFKEGSEDKNKDQFPKDDKK</sequence>
<evidence type="ECO:0000313" key="9">
    <source>
        <dbReference type="EMBL" id="RKR80938.1"/>
    </source>
</evidence>
<dbReference type="AlphaFoldDB" id="A0A495IXZ1"/>
<gene>
    <name evidence="9" type="ORF">BDD43_1076</name>
</gene>
<evidence type="ECO:0000256" key="7">
    <source>
        <dbReference type="ARBA" id="ARBA00023136"/>
    </source>
</evidence>
<organism evidence="9 10">
    <name type="scientific">Mucilaginibacter gracilis</name>
    <dbReference type="NCBI Taxonomy" id="423350"/>
    <lineage>
        <taxon>Bacteria</taxon>
        <taxon>Pseudomonadati</taxon>
        <taxon>Bacteroidota</taxon>
        <taxon>Sphingobacteriia</taxon>
        <taxon>Sphingobacteriales</taxon>
        <taxon>Sphingobacteriaceae</taxon>
        <taxon>Mucilaginibacter</taxon>
    </lineage>
</organism>
<keyword evidence="10" id="KW-1185">Reference proteome</keyword>
<evidence type="ECO:0000256" key="3">
    <source>
        <dbReference type="ARBA" id="ARBA00022692"/>
    </source>
</evidence>
<keyword evidence="5 8" id="KW-1133">Transmembrane helix</keyword>
<evidence type="ECO:0000256" key="2">
    <source>
        <dbReference type="ARBA" id="ARBA00022448"/>
    </source>
</evidence>
<keyword evidence="3 8" id="KW-0812">Transmembrane</keyword>
<keyword evidence="4" id="KW-0653">Protein transport</keyword>
<accession>A0A495IXZ1</accession>
<dbReference type="Gene3D" id="1.20.5.3310">
    <property type="match status" value="1"/>
</dbReference>
<dbReference type="GO" id="GO:0015031">
    <property type="term" value="P:protein transport"/>
    <property type="evidence" value="ECO:0007669"/>
    <property type="project" value="UniProtKB-KW"/>
</dbReference>
<dbReference type="InterPro" id="IPR003369">
    <property type="entry name" value="TatA/B/E"/>
</dbReference>
<dbReference type="GO" id="GO:0016020">
    <property type="term" value="C:membrane"/>
    <property type="evidence" value="ECO:0007669"/>
    <property type="project" value="UniProtKB-ARBA"/>
</dbReference>
<evidence type="ECO:0000256" key="6">
    <source>
        <dbReference type="ARBA" id="ARBA00023010"/>
    </source>
</evidence>
<dbReference type="EMBL" id="RBKU01000001">
    <property type="protein sequence ID" value="RKR80938.1"/>
    <property type="molecule type" value="Genomic_DNA"/>
</dbReference>
<feature type="transmembrane region" description="Helical" evidence="8">
    <location>
        <begin position="6"/>
        <end position="25"/>
    </location>
</feature>
<reference evidence="9 10" key="1">
    <citation type="submission" date="2018-10" db="EMBL/GenBank/DDBJ databases">
        <title>Genomic Encyclopedia of Archaeal and Bacterial Type Strains, Phase II (KMG-II): from individual species to whole genera.</title>
        <authorList>
            <person name="Goeker M."/>
        </authorList>
    </citation>
    <scope>NUCLEOTIDE SEQUENCE [LARGE SCALE GENOMIC DNA]</scope>
    <source>
        <strain evidence="9 10">DSM 18602</strain>
    </source>
</reference>
<name>A0A495IXZ1_9SPHI</name>
<comment type="caution">
    <text evidence="9">The sequence shown here is derived from an EMBL/GenBank/DDBJ whole genome shotgun (WGS) entry which is preliminary data.</text>
</comment>
<dbReference type="Pfam" id="PF02416">
    <property type="entry name" value="TatA_B_E"/>
    <property type="match status" value="1"/>
</dbReference>
<keyword evidence="6" id="KW-0811">Translocation</keyword>
<keyword evidence="7 8" id="KW-0472">Membrane</keyword>